<dbReference type="RefSeq" id="WP_216713318.1">
    <property type="nucleotide sequence ID" value="NZ_JACVEL010000001.1"/>
</dbReference>
<name>A0A8J6PHR7_9FLAO</name>
<reference evidence="2" key="1">
    <citation type="submission" date="2020-09" db="EMBL/GenBank/DDBJ databases">
        <title>Taishania pollutisoli gen. nov., sp. nov., Isolated from Tetrabromobisphenol A-Contaminated Soil.</title>
        <authorList>
            <person name="Chen Q."/>
        </authorList>
    </citation>
    <scope>NUCLEOTIDE SEQUENCE</scope>
    <source>
        <strain evidence="2">CZZ-1</strain>
    </source>
</reference>
<organism evidence="2 3">
    <name type="scientific">Taishania pollutisoli</name>
    <dbReference type="NCBI Taxonomy" id="2766479"/>
    <lineage>
        <taxon>Bacteria</taxon>
        <taxon>Pseudomonadati</taxon>
        <taxon>Bacteroidota</taxon>
        <taxon>Flavobacteriia</taxon>
        <taxon>Flavobacteriales</taxon>
        <taxon>Crocinitomicaceae</taxon>
        <taxon>Taishania</taxon>
    </lineage>
</organism>
<keyword evidence="1" id="KW-0472">Membrane</keyword>
<evidence type="ECO:0000313" key="3">
    <source>
        <dbReference type="Proteomes" id="UP000652681"/>
    </source>
</evidence>
<feature type="transmembrane region" description="Helical" evidence="1">
    <location>
        <begin position="36"/>
        <end position="53"/>
    </location>
</feature>
<accession>A0A8J6PHR7</accession>
<keyword evidence="1" id="KW-1133">Transmembrane helix</keyword>
<comment type="caution">
    <text evidence="2">The sequence shown here is derived from an EMBL/GenBank/DDBJ whole genome shotgun (WGS) entry which is preliminary data.</text>
</comment>
<dbReference type="EMBL" id="JACVEL010000001">
    <property type="protein sequence ID" value="MBC9811160.1"/>
    <property type="molecule type" value="Genomic_DNA"/>
</dbReference>
<dbReference type="Pfam" id="PF14093">
    <property type="entry name" value="DUF4271"/>
    <property type="match status" value="1"/>
</dbReference>
<dbReference type="AlphaFoldDB" id="A0A8J6PHR7"/>
<sequence>MGNIIFPLNFPSLFSVVGTETKDIPMHLDSVFRTDGWILGMMLFIAFLLLALAKRLEPRIFGTTLQSFFTLGTPESLQKFEVRFNSTGFVLLGFSFLISLWVCFTLYVQHMGTVEHATWYVAGFELTSIQLATSTMLIILSLIVYNFLGLIITSWLTGEKSLMRIFITQSWVNQLFFGFLFFTLGVIWLLNSSAGSYFFHAFLYLFAGFYIVRLLKILIASLLEGVAWYYIILYLCTLEILPIVVLYYYVAYF</sequence>
<keyword evidence="3" id="KW-1185">Reference proteome</keyword>
<protein>
    <submittedName>
        <fullName evidence="2">DUF4271 domain-containing protein</fullName>
    </submittedName>
</protein>
<proteinExistence type="predicted"/>
<feature type="transmembrane region" description="Helical" evidence="1">
    <location>
        <begin position="89"/>
        <end position="109"/>
    </location>
</feature>
<dbReference type="InterPro" id="IPR025367">
    <property type="entry name" value="DUF4271"/>
</dbReference>
<dbReference type="Proteomes" id="UP000652681">
    <property type="component" value="Unassembled WGS sequence"/>
</dbReference>
<evidence type="ECO:0000313" key="2">
    <source>
        <dbReference type="EMBL" id="MBC9811160.1"/>
    </source>
</evidence>
<feature type="transmembrane region" description="Helical" evidence="1">
    <location>
        <begin position="129"/>
        <end position="151"/>
    </location>
</feature>
<feature type="transmembrane region" description="Helical" evidence="1">
    <location>
        <begin position="227"/>
        <end position="250"/>
    </location>
</feature>
<feature type="transmembrane region" description="Helical" evidence="1">
    <location>
        <begin position="197"/>
        <end position="215"/>
    </location>
</feature>
<feature type="transmembrane region" description="Helical" evidence="1">
    <location>
        <begin position="171"/>
        <end position="191"/>
    </location>
</feature>
<evidence type="ECO:0000256" key="1">
    <source>
        <dbReference type="SAM" id="Phobius"/>
    </source>
</evidence>
<keyword evidence="1" id="KW-0812">Transmembrane</keyword>
<gene>
    <name evidence="2" type="ORF">H9Y05_01615</name>
</gene>